<dbReference type="Proteomes" id="UP001589693">
    <property type="component" value="Unassembled WGS sequence"/>
</dbReference>
<keyword evidence="5" id="KW-1185">Reference proteome</keyword>
<accession>A0ABV5ZR31</accession>
<proteinExistence type="predicted"/>
<dbReference type="InterPro" id="IPR000073">
    <property type="entry name" value="AB_hydrolase_1"/>
</dbReference>
<keyword evidence="2" id="KW-0732">Signal</keyword>
<keyword evidence="1 4" id="KW-0378">Hydrolase</keyword>
<feature type="chain" id="PRO_5045848093" evidence="2">
    <location>
        <begin position="24"/>
        <end position="335"/>
    </location>
</feature>
<dbReference type="InterPro" id="IPR029058">
    <property type="entry name" value="AB_hydrolase_fold"/>
</dbReference>
<gene>
    <name evidence="4" type="ORF">ACFFQA_05235</name>
</gene>
<sequence>MRRLYALLAACALALVAPVPASAAAEPHCQPFQRTVPVVLGKALLSGTLCRPDFASTVVVMVPGATYNHAYWDFPYQPELYSFRRAMNAAGYATAVIDRLGTGESSRPLGAQVTTPIQAGAVHEVVKALRAAEIDGTAFDRVIVAGHALGATIAITATATHGDVDALLVTGLAHKANAEPLAELVAGLVPAAKDALLGPRGYDPTYLTTKTGLRGQLFHAPGTVDPEVVKTDESTKDVVLPTEAADAVGLSLVAPQSARVNVPVLTALGGSDRFMCGDCTDLAASERVFYAASPCVQGYVLPGAGHALNLHPRTAEFQRAALTWVAKVVAGPLAC</sequence>
<feature type="domain" description="AB hydrolase-1" evidence="3">
    <location>
        <begin position="59"/>
        <end position="313"/>
    </location>
</feature>
<dbReference type="Pfam" id="PF12697">
    <property type="entry name" value="Abhydrolase_6"/>
    <property type="match status" value="1"/>
</dbReference>
<feature type="signal peptide" evidence="2">
    <location>
        <begin position="1"/>
        <end position="23"/>
    </location>
</feature>
<dbReference type="SUPFAM" id="SSF53474">
    <property type="entry name" value="alpha/beta-Hydrolases"/>
    <property type="match status" value="1"/>
</dbReference>
<dbReference type="EMBL" id="JBHLZU010000004">
    <property type="protein sequence ID" value="MFB9903336.1"/>
    <property type="molecule type" value="Genomic_DNA"/>
</dbReference>
<dbReference type="PANTHER" id="PTHR43798">
    <property type="entry name" value="MONOACYLGLYCEROL LIPASE"/>
    <property type="match status" value="1"/>
</dbReference>
<name>A0ABV5ZR31_9PSEU</name>
<evidence type="ECO:0000313" key="4">
    <source>
        <dbReference type="EMBL" id="MFB9903336.1"/>
    </source>
</evidence>
<evidence type="ECO:0000256" key="2">
    <source>
        <dbReference type="SAM" id="SignalP"/>
    </source>
</evidence>
<dbReference type="GO" id="GO:0016787">
    <property type="term" value="F:hydrolase activity"/>
    <property type="evidence" value="ECO:0007669"/>
    <property type="project" value="UniProtKB-KW"/>
</dbReference>
<dbReference type="InterPro" id="IPR050266">
    <property type="entry name" value="AB_hydrolase_sf"/>
</dbReference>
<evidence type="ECO:0000259" key="3">
    <source>
        <dbReference type="Pfam" id="PF12697"/>
    </source>
</evidence>
<organism evidence="4 5">
    <name type="scientific">Allokutzneria oryzae</name>
    <dbReference type="NCBI Taxonomy" id="1378989"/>
    <lineage>
        <taxon>Bacteria</taxon>
        <taxon>Bacillati</taxon>
        <taxon>Actinomycetota</taxon>
        <taxon>Actinomycetes</taxon>
        <taxon>Pseudonocardiales</taxon>
        <taxon>Pseudonocardiaceae</taxon>
        <taxon>Allokutzneria</taxon>
    </lineage>
</organism>
<comment type="caution">
    <text evidence="4">The sequence shown here is derived from an EMBL/GenBank/DDBJ whole genome shotgun (WGS) entry which is preliminary data.</text>
</comment>
<dbReference type="PANTHER" id="PTHR43798:SF31">
    <property type="entry name" value="AB HYDROLASE SUPERFAMILY PROTEIN YCLE"/>
    <property type="match status" value="1"/>
</dbReference>
<evidence type="ECO:0000256" key="1">
    <source>
        <dbReference type="ARBA" id="ARBA00022801"/>
    </source>
</evidence>
<dbReference type="RefSeq" id="WP_377850465.1">
    <property type="nucleotide sequence ID" value="NZ_JBHLZU010000004.1"/>
</dbReference>
<protein>
    <submittedName>
        <fullName evidence="4">Alpha/beta hydrolase</fullName>
    </submittedName>
</protein>
<reference evidence="4 5" key="1">
    <citation type="submission" date="2024-09" db="EMBL/GenBank/DDBJ databases">
        <authorList>
            <person name="Sun Q."/>
            <person name="Mori K."/>
        </authorList>
    </citation>
    <scope>NUCLEOTIDE SEQUENCE [LARGE SCALE GENOMIC DNA]</scope>
    <source>
        <strain evidence="4 5">TBRC 7907</strain>
    </source>
</reference>
<evidence type="ECO:0000313" key="5">
    <source>
        <dbReference type="Proteomes" id="UP001589693"/>
    </source>
</evidence>
<dbReference type="Gene3D" id="3.40.50.1820">
    <property type="entry name" value="alpha/beta hydrolase"/>
    <property type="match status" value="1"/>
</dbReference>